<dbReference type="PROSITE" id="PS50994">
    <property type="entry name" value="INTEGRASE"/>
    <property type="match status" value="1"/>
</dbReference>
<dbReference type="InterPro" id="IPR054353">
    <property type="entry name" value="IstA-like_C"/>
</dbReference>
<dbReference type="PANTHER" id="PTHR35004">
    <property type="entry name" value="TRANSPOSASE RV3428C-RELATED"/>
    <property type="match status" value="1"/>
</dbReference>
<dbReference type="Proteomes" id="UP001212160">
    <property type="component" value="Unassembled WGS sequence"/>
</dbReference>
<evidence type="ECO:0000259" key="1">
    <source>
        <dbReference type="PROSITE" id="PS50994"/>
    </source>
</evidence>
<dbReference type="RefSeq" id="WP_272108426.1">
    <property type="nucleotide sequence ID" value="NZ_JAQMLA010000138.1"/>
</dbReference>
<feature type="domain" description="Integrase catalytic" evidence="1">
    <location>
        <begin position="135"/>
        <end position="316"/>
    </location>
</feature>
<protein>
    <submittedName>
        <fullName evidence="2">IS21 family transposase</fullName>
    </submittedName>
</protein>
<evidence type="ECO:0000313" key="2">
    <source>
        <dbReference type="EMBL" id="MDB8688825.1"/>
    </source>
</evidence>
<accession>A0AAW6DGD4</accession>
<dbReference type="NCBIfam" id="NF033546">
    <property type="entry name" value="transpos_IS21"/>
    <property type="match status" value="1"/>
</dbReference>
<reference evidence="2" key="1">
    <citation type="submission" date="2023-01" db="EMBL/GenBank/DDBJ databases">
        <title>Human gut microbiome strain richness.</title>
        <authorList>
            <person name="Chen-Liaw A."/>
        </authorList>
    </citation>
    <scope>NUCLEOTIDE SEQUENCE</scope>
    <source>
        <strain evidence="2">RTP21484st1_H11_RTP21484_190118</strain>
    </source>
</reference>
<dbReference type="GO" id="GO:0015074">
    <property type="term" value="P:DNA integration"/>
    <property type="evidence" value="ECO:0007669"/>
    <property type="project" value="InterPro"/>
</dbReference>
<gene>
    <name evidence="2" type="primary">istA</name>
    <name evidence="2" type="ORF">PNW85_19720</name>
</gene>
<proteinExistence type="predicted"/>
<dbReference type="PANTHER" id="PTHR35004:SF8">
    <property type="entry name" value="TRANSPOSASE RV3428C-RELATED"/>
    <property type="match status" value="1"/>
</dbReference>
<dbReference type="AlphaFoldDB" id="A0AAW6DGD4"/>
<organism evidence="2 3">
    <name type="scientific">Mediterraneibacter gnavus</name>
    <name type="common">Ruminococcus gnavus</name>
    <dbReference type="NCBI Taxonomy" id="33038"/>
    <lineage>
        <taxon>Bacteria</taxon>
        <taxon>Bacillati</taxon>
        <taxon>Bacillota</taxon>
        <taxon>Clostridia</taxon>
        <taxon>Lachnospirales</taxon>
        <taxon>Lachnospiraceae</taxon>
        <taxon>Mediterraneibacter</taxon>
    </lineage>
</organism>
<evidence type="ECO:0000313" key="3">
    <source>
        <dbReference type="Proteomes" id="UP001212160"/>
    </source>
</evidence>
<dbReference type="InterPro" id="IPR001584">
    <property type="entry name" value="Integrase_cat-core"/>
</dbReference>
<dbReference type="Pfam" id="PF22483">
    <property type="entry name" value="Mu-transpos_C_2"/>
    <property type="match status" value="1"/>
</dbReference>
<sequence>MANKIKVKLILELRDAHMSQNSIAATRNMSKSSVSEVCKIADEKRIRYADVKELSEDEVYQMFFPDKYTDLSGLYELPVYDQVHSELKKVGVTLKLLWKEYKADCQAKGCMPVGYSKYCEDYGKYVERQALTNHLIHKPGIRCEVDWSGPTMKYVDSNTGEIVKVYLFVATLPYSQYSYVEPCLDMKQNTWLRCHINMYQFFDGVPVRTVCNNLKVRVIKHPKEGDIILNNAYEELGNHYCTAIMPTGVRKPKQKASVEGTVGQIATAIIAKLRKEEFHSFGELKIAVRQALTAFNEAPFQKRDGSRYLVYLEEKPYLHDLPVLPYEICEWKHGVKVYPDCHIVFQKNHYSCPFHYRGREVSVKTADTLLEIYYNHERIATHPKFPEYRSNGWSTHKEDMPDEYNQPEMDEGRIKRWAASIGENTAEVIDRIFRSVNIKEQGYNSALSVLHLAKTYSEERLEIACEIALASIRIPRYHHLKAILSGNQDKIYLAGKEEAETRQKNSNVRGYVRGAAYYGGYDDDK</sequence>
<name>A0AAW6DGD4_MEDGN</name>
<comment type="caution">
    <text evidence="2">The sequence shown here is derived from an EMBL/GenBank/DDBJ whole genome shotgun (WGS) entry which is preliminary data.</text>
</comment>
<dbReference type="EMBL" id="JAQMLA010000138">
    <property type="protein sequence ID" value="MDB8688825.1"/>
    <property type="molecule type" value="Genomic_DNA"/>
</dbReference>